<keyword evidence="2" id="KW-0040">ANK repeat</keyword>
<dbReference type="InterPro" id="IPR036770">
    <property type="entry name" value="Ankyrin_rpt-contain_sf"/>
</dbReference>
<dbReference type="Pfam" id="PF12796">
    <property type="entry name" value="Ank_2"/>
    <property type="match status" value="1"/>
</dbReference>
<dbReference type="InterPro" id="IPR002110">
    <property type="entry name" value="Ankyrin_rpt"/>
</dbReference>
<accession>A0A6C0DZN6</accession>
<dbReference type="PROSITE" id="PS50088">
    <property type="entry name" value="ANK_REPEAT"/>
    <property type="match status" value="1"/>
</dbReference>
<dbReference type="AlphaFoldDB" id="A0A6C0DZN6"/>
<dbReference type="PANTHER" id="PTHR24134">
    <property type="entry name" value="ANKYRIN REPEAT-CONTAINING PROTEIN DDB_G0279043"/>
    <property type="match status" value="1"/>
</dbReference>
<evidence type="ECO:0000313" key="3">
    <source>
        <dbReference type="EMBL" id="QHT21912.1"/>
    </source>
</evidence>
<dbReference type="Gene3D" id="1.25.40.20">
    <property type="entry name" value="Ankyrin repeat-containing domain"/>
    <property type="match status" value="1"/>
</dbReference>
<organism evidence="3">
    <name type="scientific">viral metagenome</name>
    <dbReference type="NCBI Taxonomy" id="1070528"/>
    <lineage>
        <taxon>unclassified sequences</taxon>
        <taxon>metagenomes</taxon>
        <taxon>organismal metagenomes</taxon>
    </lineage>
</organism>
<evidence type="ECO:0000256" key="2">
    <source>
        <dbReference type="ARBA" id="ARBA00023043"/>
    </source>
</evidence>
<keyword evidence="1" id="KW-0677">Repeat</keyword>
<reference evidence="3" key="1">
    <citation type="journal article" date="2020" name="Nature">
        <title>Giant virus diversity and host interactions through global metagenomics.</title>
        <authorList>
            <person name="Schulz F."/>
            <person name="Roux S."/>
            <person name="Paez-Espino D."/>
            <person name="Jungbluth S."/>
            <person name="Walsh D.A."/>
            <person name="Denef V.J."/>
            <person name="McMahon K.D."/>
            <person name="Konstantinidis K.T."/>
            <person name="Eloe-Fadrosh E.A."/>
            <person name="Kyrpides N.C."/>
            <person name="Woyke T."/>
        </authorList>
    </citation>
    <scope>NUCLEOTIDE SEQUENCE</scope>
    <source>
        <strain evidence="3">GVMAG-M-3300023179-103</strain>
    </source>
</reference>
<protein>
    <submittedName>
        <fullName evidence="3">Uncharacterized protein</fullName>
    </submittedName>
</protein>
<dbReference type="EMBL" id="MN739698">
    <property type="protein sequence ID" value="QHT21912.1"/>
    <property type="molecule type" value="Genomic_DNA"/>
</dbReference>
<sequence>MGIERFNNRLLKAREKITYDKNDDKYPNINYILIDVHHIIYNIFNKFSEELNNLIREIIYFYSEKRNVSTYKNVFKKLSDDYPFIIYDKSLDDKNYDTLTDLTATQKTIDAIKFYPTKKDSSYTMYLEYICTKTIKLVDDIILHYKKDDDDDDRPQRCYIFFDCIPKMSKIKEQLIRRINNKIMIILDNDITNSTDDMIPFALTEKYIKSKTNNTPPPISYGSELVIKLYNKLIDRITDKLKLYPDSLDSYYTTHNEAEFNIFKEIYTKTAQEDSTITRIDKKINTEDSPTNNTCMANSTIIIVSNDADLILLASFFLSQQYLINFLYDPESVPYIYIMNDTNHLPVLVNIKSFIKTHLNMFSDDNHTLSKLIKYYNPDPGGQHNQSIFNRVTKMFIECDNLYSTYTQNMCILYNIFGNDFIPRVVELPDDGQFKVDNKLEELHNDVKKYSHNKDTYNIIIELLCNKELECVGSIDTTVQYHINKGYTDKFNKIHKQYTEKEESSGNIKTVHGISYLFTNGVFDDKSIIQPPKPSSAILFKSPLSPPLLSGGTLPTPIINPWISPQEYTVHDKMYDAITKSPILDPTPKILDLQFYAPPEEIYTNQYKLINIDGKNDFCYPDTTKTVEYLLKNGANPNVVANGNETPLSIAIDLQNVELVELLLKNGAKKKHKNGMNMYDYCCEHLHNTINSSPFMNIDNINEELRQKMLLKAPEIKTILPKSDLIIKYVSYLFAHQISSNANHYPNMWDKDTHKKIYGKDVLTLDFDDRENYPIEYIDNIEKYFDNYATIKDYVKDSYDEMTELVDLLLRLKNAKTNVVPHTAIYNEIIGEIDKIKKKIRYIRTRKQNITNTLPNRKQINLDTKSSNIVKTYEDFFNKYKTDDIPKQYKGYTRLLKKLLNKNNKDNTQIVVLLSKHIYTNKQPHKECINKFYEKILYKYSTDFFELPQYYIEEDKTEDYFVSNYALKQVFEIMVHVFKHIISLNFISLITRTLINITGRSIEDVNDLIQGKPENKDGIEQKSFIEKCFNEIPKQIIKVITKIAEPSEDKKQFTSVSKIYEELINSLYNIKTIRQLDIKEINLKDKVLDYITAYTEIYVSGMYSFITSQMKSFLVQRRYLQMLQLLEH</sequence>
<dbReference type="PANTHER" id="PTHR24134:SF9">
    <property type="entry name" value="ANKYRIN REPEAT AND SOCS BOX PROTEIN 8"/>
    <property type="match status" value="1"/>
</dbReference>
<name>A0A6C0DZN6_9ZZZZ</name>
<evidence type="ECO:0000256" key="1">
    <source>
        <dbReference type="ARBA" id="ARBA00022737"/>
    </source>
</evidence>
<proteinExistence type="predicted"/>
<dbReference type="PROSITE" id="PS50297">
    <property type="entry name" value="ANK_REP_REGION"/>
    <property type="match status" value="1"/>
</dbReference>
<dbReference type="SUPFAM" id="SSF48403">
    <property type="entry name" value="Ankyrin repeat"/>
    <property type="match status" value="1"/>
</dbReference>